<evidence type="ECO:0000256" key="5">
    <source>
        <dbReference type="ARBA" id="ARBA00022723"/>
    </source>
</evidence>
<dbReference type="EC" id="6.1.1.3" evidence="2 12"/>
<comment type="similarity">
    <text evidence="1">Belongs to the class-II aminoacyl-tRNA synthetase family.</text>
</comment>
<dbReference type="GO" id="GO:0005737">
    <property type="term" value="C:cytoplasm"/>
    <property type="evidence" value="ECO:0007669"/>
    <property type="project" value="UniProtKB-UniRule"/>
</dbReference>
<evidence type="ECO:0000256" key="12">
    <source>
        <dbReference type="NCBIfam" id="TIGR00418"/>
    </source>
</evidence>
<dbReference type="PRINTS" id="PR01047">
    <property type="entry name" value="TRNASYNTHTHR"/>
</dbReference>
<dbReference type="Proteomes" id="UP000307756">
    <property type="component" value="Unassembled WGS sequence"/>
</dbReference>
<dbReference type="Gene3D" id="3.30.930.10">
    <property type="entry name" value="Bira Bifunctional Protein, Domain 2"/>
    <property type="match status" value="1"/>
</dbReference>
<dbReference type="InterPro" id="IPR033728">
    <property type="entry name" value="ThrRS_core"/>
</dbReference>
<comment type="caution">
    <text evidence="14">The sequence shown here is derived from an EMBL/GenBank/DDBJ whole genome shotgun (WGS) entry which is preliminary data.</text>
</comment>
<dbReference type="Pfam" id="PF00587">
    <property type="entry name" value="tRNA-synt_2b"/>
    <property type="match status" value="1"/>
</dbReference>
<keyword evidence="5" id="KW-0479">Metal-binding</keyword>
<evidence type="ECO:0000256" key="4">
    <source>
        <dbReference type="ARBA" id="ARBA00022598"/>
    </source>
</evidence>
<evidence type="ECO:0000256" key="9">
    <source>
        <dbReference type="ARBA" id="ARBA00022917"/>
    </source>
</evidence>
<dbReference type="PANTHER" id="PTHR11451:SF44">
    <property type="entry name" value="THREONINE--TRNA LIGASE, CHLOROPLASTIC_MITOCHONDRIAL 2"/>
    <property type="match status" value="1"/>
</dbReference>
<dbReference type="InterPro" id="IPR045864">
    <property type="entry name" value="aa-tRNA-synth_II/BPL/LPL"/>
</dbReference>
<dbReference type="GO" id="GO:0005524">
    <property type="term" value="F:ATP binding"/>
    <property type="evidence" value="ECO:0007669"/>
    <property type="project" value="UniProtKB-KW"/>
</dbReference>
<dbReference type="PROSITE" id="PS50862">
    <property type="entry name" value="AA_TRNA_LIGASE_II"/>
    <property type="match status" value="1"/>
</dbReference>
<evidence type="ECO:0000313" key="14">
    <source>
        <dbReference type="EMBL" id="TKC18265.1"/>
    </source>
</evidence>
<keyword evidence="15" id="KW-1185">Reference proteome</keyword>
<dbReference type="FunFam" id="3.40.50.800:FF:000001">
    <property type="entry name" value="Threonine--tRNA ligase"/>
    <property type="match status" value="1"/>
</dbReference>
<gene>
    <name evidence="14" type="primary">thrS</name>
    <name evidence="14" type="ORF">FA727_01540</name>
</gene>
<dbReference type="InterPro" id="IPR004154">
    <property type="entry name" value="Anticodon-bd"/>
</dbReference>
<dbReference type="FunFam" id="3.30.930.10:FF:000002">
    <property type="entry name" value="Threonine--tRNA ligase"/>
    <property type="match status" value="1"/>
</dbReference>
<keyword evidence="9" id="KW-0648">Protein biosynthesis</keyword>
<dbReference type="SUPFAM" id="SSF55681">
    <property type="entry name" value="Class II aaRS and biotin synthetases"/>
    <property type="match status" value="1"/>
</dbReference>
<evidence type="ECO:0000259" key="13">
    <source>
        <dbReference type="PROSITE" id="PS50862"/>
    </source>
</evidence>
<dbReference type="RefSeq" id="WP_136828979.1">
    <property type="nucleotide sequence ID" value="NZ_SWBM01000001.1"/>
</dbReference>
<dbReference type="InterPro" id="IPR002314">
    <property type="entry name" value="aa-tRNA-synt_IIb"/>
</dbReference>
<dbReference type="GO" id="GO:0046872">
    <property type="term" value="F:metal ion binding"/>
    <property type="evidence" value="ECO:0007669"/>
    <property type="project" value="UniProtKB-KW"/>
</dbReference>
<keyword evidence="3" id="KW-0963">Cytoplasm</keyword>
<dbReference type="NCBIfam" id="TIGR00418">
    <property type="entry name" value="thrS"/>
    <property type="match status" value="1"/>
</dbReference>
<name>A0A4U1D6P5_9BACI</name>
<dbReference type="SUPFAM" id="SSF52954">
    <property type="entry name" value="Class II aaRS ABD-related"/>
    <property type="match status" value="1"/>
</dbReference>
<accession>A0A4U1D6P5</accession>
<keyword evidence="10" id="KW-0030">Aminoacyl-tRNA synthetase</keyword>
<dbReference type="Pfam" id="PF03129">
    <property type="entry name" value="HGTP_anticodon"/>
    <property type="match status" value="1"/>
</dbReference>
<dbReference type="GO" id="GO:0004829">
    <property type="term" value="F:threonine-tRNA ligase activity"/>
    <property type="evidence" value="ECO:0007669"/>
    <property type="project" value="UniProtKB-UniRule"/>
</dbReference>
<dbReference type="InterPro" id="IPR002320">
    <property type="entry name" value="Thr-tRNA-ligase_IIa"/>
</dbReference>
<dbReference type="InterPro" id="IPR047246">
    <property type="entry name" value="ThrRS_anticodon"/>
</dbReference>
<feature type="domain" description="Aminoacyl-transfer RNA synthetases class-II family profile" evidence="13">
    <location>
        <begin position="36"/>
        <end position="301"/>
    </location>
</feature>
<comment type="catalytic activity">
    <reaction evidence="11">
        <text>tRNA(Thr) + L-threonine + ATP = L-threonyl-tRNA(Thr) + AMP + diphosphate + H(+)</text>
        <dbReference type="Rhea" id="RHEA:24624"/>
        <dbReference type="Rhea" id="RHEA-COMP:9670"/>
        <dbReference type="Rhea" id="RHEA-COMP:9704"/>
        <dbReference type="ChEBI" id="CHEBI:15378"/>
        <dbReference type="ChEBI" id="CHEBI:30616"/>
        <dbReference type="ChEBI" id="CHEBI:33019"/>
        <dbReference type="ChEBI" id="CHEBI:57926"/>
        <dbReference type="ChEBI" id="CHEBI:78442"/>
        <dbReference type="ChEBI" id="CHEBI:78534"/>
        <dbReference type="ChEBI" id="CHEBI:456215"/>
        <dbReference type="EC" id="6.1.1.3"/>
    </reaction>
</comment>
<dbReference type="EMBL" id="SWBM01000001">
    <property type="protein sequence ID" value="TKC18265.1"/>
    <property type="molecule type" value="Genomic_DNA"/>
</dbReference>
<dbReference type="OrthoDB" id="9802304at2"/>
<protein>
    <recommendedName>
        <fullName evidence="2 12">Threonine--tRNA ligase</fullName>
        <ecNumber evidence="2 12">6.1.1.3</ecNumber>
    </recommendedName>
</protein>
<dbReference type="AlphaFoldDB" id="A0A4U1D6P5"/>
<dbReference type="PANTHER" id="PTHR11451">
    <property type="entry name" value="THREONINE-TRNA LIGASE"/>
    <property type="match status" value="1"/>
</dbReference>
<evidence type="ECO:0000256" key="6">
    <source>
        <dbReference type="ARBA" id="ARBA00022741"/>
    </source>
</evidence>
<proteinExistence type="inferred from homology"/>
<dbReference type="InterPro" id="IPR036621">
    <property type="entry name" value="Anticodon-bd_dom_sf"/>
</dbReference>
<keyword evidence="6" id="KW-0547">Nucleotide-binding</keyword>
<dbReference type="InterPro" id="IPR006195">
    <property type="entry name" value="aa-tRNA-synth_II"/>
</dbReference>
<evidence type="ECO:0000256" key="10">
    <source>
        <dbReference type="ARBA" id="ARBA00023146"/>
    </source>
</evidence>
<dbReference type="GO" id="GO:0006435">
    <property type="term" value="P:threonyl-tRNA aminoacylation"/>
    <property type="evidence" value="ECO:0007669"/>
    <property type="project" value="UniProtKB-UniRule"/>
</dbReference>
<evidence type="ECO:0000256" key="7">
    <source>
        <dbReference type="ARBA" id="ARBA00022833"/>
    </source>
</evidence>
<evidence type="ECO:0000256" key="1">
    <source>
        <dbReference type="ARBA" id="ARBA00008226"/>
    </source>
</evidence>
<sequence length="402" mass="47030">MSNQLEAESRNHRKLGQELELFTSMEEAPGMPFFLPNGMVVRNELENFWRRKHQKASYQEIKTPIMMKQELWEQSGHWDHYHENMYFSNVDEQNYAIKPMNCPGAILIFNNKRRSYRELPIRYAELGLVHRHELSGSLNGLLRVRSFTQDDAHLFIRPDQIESEIDKVLELIDEFYSHFGFEYKVELSTRPEDFMGSEEIWDQAETALESVLKHKGVNYQLNPGDGAFYGPKIDFHILDSLGRSWQCGTVQLDFQMPEKFNCSYVGEDNNLHRPVMIHRAIYGSIERFMAILIEHFSGEFPLWLAPVQAKIIPISDTHAVYAEKVRFLLESAGLRVEVDYRNEKMGLKIREAERQRIPYMLVIGDKEVENQSLAIRKRKDGNLGVLSIEEVVKRFKKEIKPS</sequence>
<dbReference type="GO" id="GO:0016740">
    <property type="term" value="F:transferase activity"/>
    <property type="evidence" value="ECO:0007669"/>
    <property type="project" value="UniProtKB-ARBA"/>
</dbReference>
<evidence type="ECO:0000256" key="8">
    <source>
        <dbReference type="ARBA" id="ARBA00022840"/>
    </source>
</evidence>
<organism evidence="14 15">
    <name type="scientific">Robertmurraya kyonggiensis</name>
    <dbReference type="NCBI Taxonomy" id="1037680"/>
    <lineage>
        <taxon>Bacteria</taxon>
        <taxon>Bacillati</taxon>
        <taxon>Bacillota</taxon>
        <taxon>Bacilli</taxon>
        <taxon>Bacillales</taxon>
        <taxon>Bacillaceae</taxon>
        <taxon>Robertmurraya</taxon>
    </lineage>
</organism>
<keyword evidence="4 14" id="KW-0436">Ligase</keyword>
<reference evidence="14 15" key="1">
    <citation type="journal article" date="2011" name="J. Microbiol.">
        <title>Bacillus kyonggiensis sp. nov., isolated from soil of a lettuce field.</title>
        <authorList>
            <person name="Dong K."/>
            <person name="Lee S."/>
        </authorList>
    </citation>
    <scope>NUCLEOTIDE SEQUENCE [LARGE SCALE GENOMIC DNA]</scope>
    <source>
        <strain evidence="14 15">NB22</strain>
    </source>
</reference>
<evidence type="ECO:0000256" key="3">
    <source>
        <dbReference type="ARBA" id="ARBA00022490"/>
    </source>
</evidence>
<keyword evidence="7" id="KW-0862">Zinc</keyword>
<dbReference type="CDD" id="cd00771">
    <property type="entry name" value="ThrRS_core"/>
    <property type="match status" value="1"/>
</dbReference>
<evidence type="ECO:0000256" key="11">
    <source>
        <dbReference type="ARBA" id="ARBA00049515"/>
    </source>
</evidence>
<dbReference type="GO" id="GO:0140096">
    <property type="term" value="F:catalytic activity, acting on a protein"/>
    <property type="evidence" value="ECO:0007669"/>
    <property type="project" value="UniProtKB-ARBA"/>
</dbReference>
<evidence type="ECO:0000256" key="2">
    <source>
        <dbReference type="ARBA" id="ARBA00013163"/>
    </source>
</evidence>
<dbReference type="Gene3D" id="3.40.50.800">
    <property type="entry name" value="Anticodon-binding domain"/>
    <property type="match status" value="1"/>
</dbReference>
<evidence type="ECO:0000313" key="15">
    <source>
        <dbReference type="Proteomes" id="UP000307756"/>
    </source>
</evidence>
<dbReference type="CDD" id="cd00860">
    <property type="entry name" value="ThrRS_anticodon"/>
    <property type="match status" value="1"/>
</dbReference>
<keyword evidence="8" id="KW-0067">ATP-binding</keyword>